<feature type="signal peptide" evidence="7">
    <location>
        <begin position="1"/>
        <end position="19"/>
    </location>
</feature>
<dbReference type="PROSITE" id="PS51910">
    <property type="entry name" value="GH18_2"/>
    <property type="match status" value="1"/>
</dbReference>
<comment type="similarity">
    <text evidence="2">Belongs to the glycosyl hydrolase 18 family. IDGF subfamily.</text>
</comment>
<keyword evidence="6" id="KW-0325">Glycoprotein</keyword>
<evidence type="ECO:0000256" key="4">
    <source>
        <dbReference type="ARBA" id="ARBA00022729"/>
    </source>
</evidence>
<dbReference type="Proteomes" id="UP000625711">
    <property type="component" value="Unassembled WGS sequence"/>
</dbReference>
<evidence type="ECO:0000256" key="1">
    <source>
        <dbReference type="ARBA" id="ARBA00004613"/>
    </source>
</evidence>
<evidence type="ECO:0000256" key="5">
    <source>
        <dbReference type="ARBA" id="ARBA00023157"/>
    </source>
</evidence>
<evidence type="ECO:0000313" key="9">
    <source>
        <dbReference type="EMBL" id="KAF7284179.1"/>
    </source>
</evidence>
<evidence type="ECO:0000259" key="8">
    <source>
        <dbReference type="PROSITE" id="PS51910"/>
    </source>
</evidence>
<dbReference type="SMART" id="SM00636">
    <property type="entry name" value="Glyco_18"/>
    <property type="match status" value="1"/>
</dbReference>
<organism evidence="9 10">
    <name type="scientific">Rhynchophorus ferrugineus</name>
    <name type="common">Red palm weevil</name>
    <name type="synonym">Curculio ferrugineus</name>
    <dbReference type="NCBI Taxonomy" id="354439"/>
    <lineage>
        <taxon>Eukaryota</taxon>
        <taxon>Metazoa</taxon>
        <taxon>Ecdysozoa</taxon>
        <taxon>Arthropoda</taxon>
        <taxon>Hexapoda</taxon>
        <taxon>Insecta</taxon>
        <taxon>Pterygota</taxon>
        <taxon>Neoptera</taxon>
        <taxon>Endopterygota</taxon>
        <taxon>Coleoptera</taxon>
        <taxon>Polyphaga</taxon>
        <taxon>Cucujiformia</taxon>
        <taxon>Curculionidae</taxon>
        <taxon>Dryophthorinae</taxon>
        <taxon>Rhynchophorus</taxon>
    </lineage>
</organism>
<dbReference type="Pfam" id="PF00704">
    <property type="entry name" value="Glyco_hydro_18"/>
    <property type="match status" value="1"/>
</dbReference>
<dbReference type="InterPro" id="IPR050314">
    <property type="entry name" value="Glycosyl_Hydrlase_18"/>
</dbReference>
<dbReference type="PANTHER" id="PTHR11177">
    <property type="entry name" value="CHITINASE"/>
    <property type="match status" value="1"/>
</dbReference>
<dbReference type="AlphaFoldDB" id="A0A834IQ63"/>
<dbReference type="Gene3D" id="3.10.50.10">
    <property type="match status" value="1"/>
</dbReference>
<keyword evidence="5" id="KW-1015">Disulfide bond</keyword>
<gene>
    <name evidence="9" type="ORF">GWI33_022430</name>
</gene>
<dbReference type="GO" id="GO:0006032">
    <property type="term" value="P:chitin catabolic process"/>
    <property type="evidence" value="ECO:0007669"/>
    <property type="project" value="TreeGrafter"/>
</dbReference>
<dbReference type="FunFam" id="3.20.20.80:FF:000071">
    <property type="entry name" value="Imaginal disc growth factor"/>
    <property type="match status" value="1"/>
</dbReference>
<dbReference type="InterPro" id="IPR001223">
    <property type="entry name" value="Glyco_hydro18_cat"/>
</dbReference>
<evidence type="ECO:0000256" key="6">
    <source>
        <dbReference type="ARBA" id="ARBA00023180"/>
    </source>
</evidence>
<keyword evidence="10" id="KW-1185">Reference proteome</keyword>
<evidence type="ECO:0000313" key="10">
    <source>
        <dbReference type="Proteomes" id="UP000625711"/>
    </source>
</evidence>
<protein>
    <recommendedName>
        <fullName evidence="8">GH18 domain-containing protein</fullName>
    </recommendedName>
</protein>
<proteinExistence type="inferred from homology"/>
<dbReference type="InterPro" id="IPR017853">
    <property type="entry name" value="GH"/>
</dbReference>
<dbReference type="GO" id="GO:0008061">
    <property type="term" value="F:chitin binding"/>
    <property type="evidence" value="ECO:0007669"/>
    <property type="project" value="InterPro"/>
</dbReference>
<accession>A0A834IQ63</accession>
<sequence>MSAIVPLLLATALSGVALGIPQPPPLPLPNSKVVICNYETKSHLREGQGKFELANLEPALQYCTHLIYGYAAIKEETLKLVPLNEQFDVIKDNYRQVTNLKIKYPRLKILLSVGGNDDVSGEGAEKNLKYRQVLESSAHRLAFINSAHTIVKGFGFDGIDLAWEFPETKPKKIKSGFKKFWSSFKKTFTGETVIDEDADKHRDQFTSLLRELKSTFKPDNLMVTLTVLPNVNSTVYYDPRAIAPNTDFVILHAFDFYTPERNPKLADFPAPLYDLIDRRPDENVDSWVKYWLGKGFPANKLILGIPTYGRTWKLDEDAKIDTVPPEGLDGAGPPGPQTKDAGILSYPEICVRVQGGGNVSPQGYRKIVDVTKRRGSYAYKLPNPDTDEEGIWIGYEDPDSATNKATYVRNKGLAGIALDDLTLDDFRGVCTRDKYSILKAAVAGL</sequence>
<comment type="caution">
    <text evidence="9">The sequence shown here is derived from an EMBL/GenBank/DDBJ whole genome shotgun (WGS) entry which is preliminary data.</text>
</comment>
<dbReference type="GO" id="GO:0004568">
    <property type="term" value="F:chitinase activity"/>
    <property type="evidence" value="ECO:0007669"/>
    <property type="project" value="TreeGrafter"/>
</dbReference>
<dbReference type="OrthoDB" id="76388at2759"/>
<evidence type="ECO:0000256" key="2">
    <source>
        <dbReference type="ARBA" id="ARBA00006606"/>
    </source>
</evidence>
<dbReference type="GO" id="GO:0005975">
    <property type="term" value="P:carbohydrate metabolic process"/>
    <property type="evidence" value="ECO:0007669"/>
    <property type="project" value="InterPro"/>
</dbReference>
<feature type="domain" description="GH18" evidence="8">
    <location>
        <begin position="32"/>
        <end position="445"/>
    </location>
</feature>
<reference evidence="9" key="1">
    <citation type="submission" date="2020-08" db="EMBL/GenBank/DDBJ databases">
        <title>Genome sequencing and assembly of the red palm weevil Rhynchophorus ferrugineus.</title>
        <authorList>
            <person name="Dias G.B."/>
            <person name="Bergman C.M."/>
            <person name="Manee M."/>
        </authorList>
    </citation>
    <scope>NUCLEOTIDE SEQUENCE</scope>
    <source>
        <strain evidence="9">AA-2017</strain>
        <tissue evidence="9">Whole larva</tissue>
    </source>
</reference>
<keyword evidence="4 7" id="KW-0732">Signal</keyword>
<name>A0A834IQ63_RHYFE</name>
<dbReference type="InterPro" id="IPR011583">
    <property type="entry name" value="Chitinase_II/V-like_cat"/>
</dbReference>
<dbReference type="EMBL" id="JAACXV010000081">
    <property type="protein sequence ID" value="KAF7284179.1"/>
    <property type="molecule type" value="Genomic_DNA"/>
</dbReference>
<evidence type="ECO:0000256" key="7">
    <source>
        <dbReference type="SAM" id="SignalP"/>
    </source>
</evidence>
<dbReference type="InterPro" id="IPR029070">
    <property type="entry name" value="Chitinase_insertion_sf"/>
</dbReference>
<dbReference type="PANTHER" id="PTHR11177:SF235">
    <property type="entry name" value="CHITINASE-LIKE PROTEIN IDGF1-RELATED"/>
    <property type="match status" value="1"/>
</dbReference>
<dbReference type="Gene3D" id="3.20.20.80">
    <property type="entry name" value="Glycosidases"/>
    <property type="match status" value="1"/>
</dbReference>
<dbReference type="GO" id="GO:0005576">
    <property type="term" value="C:extracellular region"/>
    <property type="evidence" value="ECO:0007669"/>
    <property type="project" value="UniProtKB-SubCell"/>
</dbReference>
<feature type="chain" id="PRO_5032745241" description="GH18 domain-containing protein" evidence="7">
    <location>
        <begin position="20"/>
        <end position="445"/>
    </location>
</feature>
<dbReference type="SUPFAM" id="SSF54556">
    <property type="entry name" value="Chitinase insertion domain"/>
    <property type="match status" value="1"/>
</dbReference>
<comment type="subcellular location">
    <subcellularLocation>
        <location evidence="1">Secreted</location>
    </subcellularLocation>
</comment>
<evidence type="ECO:0000256" key="3">
    <source>
        <dbReference type="ARBA" id="ARBA00022525"/>
    </source>
</evidence>
<dbReference type="SUPFAM" id="SSF51445">
    <property type="entry name" value="(Trans)glycosidases"/>
    <property type="match status" value="1"/>
</dbReference>
<keyword evidence="3" id="KW-0964">Secreted</keyword>